<proteinExistence type="predicted"/>
<comment type="caution">
    <text evidence="1">The sequence shown here is derived from an EMBL/GenBank/DDBJ whole genome shotgun (WGS) entry which is preliminary data.</text>
</comment>
<protein>
    <submittedName>
        <fullName evidence="1">Uncharacterized protein</fullName>
    </submittedName>
</protein>
<dbReference type="Proteomes" id="UP001239111">
    <property type="component" value="Chromosome 1"/>
</dbReference>
<keyword evidence="2" id="KW-1185">Reference proteome</keyword>
<organism evidence="1 2">
    <name type="scientific">Eretmocerus hayati</name>
    <dbReference type="NCBI Taxonomy" id="131215"/>
    <lineage>
        <taxon>Eukaryota</taxon>
        <taxon>Metazoa</taxon>
        <taxon>Ecdysozoa</taxon>
        <taxon>Arthropoda</taxon>
        <taxon>Hexapoda</taxon>
        <taxon>Insecta</taxon>
        <taxon>Pterygota</taxon>
        <taxon>Neoptera</taxon>
        <taxon>Endopterygota</taxon>
        <taxon>Hymenoptera</taxon>
        <taxon>Apocrita</taxon>
        <taxon>Proctotrupomorpha</taxon>
        <taxon>Chalcidoidea</taxon>
        <taxon>Aphelinidae</taxon>
        <taxon>Aphelininae</taxon>
        <taxon>Eretmocerus</taxon>
    </lineage>
</organism>
<accession>A0ACC2PS67</accession>
<reference evidence="1" key="1">
    <citation type="submission" date="2023-04" db="EMBL/GenBank/DDBJ databases">
        <title>A chromosome-level genome assembly of the parasitoid wasp Eretmocerus hayati.</title>
        <authorList>
            <person name="Zhong Y."/>
            <person name="Liu S."/>
            <person name="Liu Y."/>
        </authorList>
    </citation>
    <scope>NUCLEOTIDE SEQUENCE</scope>
    <source>
        <strain evidence="1">ZJU_SS_LIU_2023</strain>
    </source>
</reference>
<name>A0ACC2PS67_9HYME</name>
<evidence type="ECO:0000313" key="1">
    <source>
        <dbReference type="EMBL" id="KAJ8686439.1"/>
    </source>
</evidence>
<dbReference type="EMBL" id="CM056741">
    <property type="protein sequence ID" value="KAJ8686439.1"/>
    <property type="molecule type" value="Genomic_DNA"/>
</dbReference>
<feature type="non-terminal residue" evidence="1">
    <location>
        <position position="169"/>
    </location>
</feature>
<gene>
    <name evidence="1" type="ORF">QAD02_022233</name>
</gene>
<sequence length="169" mass="17420">MSLKARQPPQPGMLLAVTLALVLTQSTESARTLMTSRHRNNHQPATSGTGGELSTEYFLVPSIAGGSGSGSSIASVVSVPGNRTTGVGNGGGNGGGAGGGQYLLHRPQAQPGPLDDELQAQPPQPPSPPRSRLQLQPLLRQQPWALPLAALSAAAMLLMAAFEIFVLLK</sequence>
<evidence type="ECO:0000313" key="2">
    <source>
        <dbReference type="Proteomes" id="UP001239111"/>
    </source>
</evidence>